<dbReference type="InterPro" id="IPR000782">
    <property type="entry name" value="FAS1_domain"/>
</dbReference>
<dbReference type="GO" id="GO:0005615">
    <property type="term" value="C:extracellular space"/>
    <property type="evidence" value="ECO:0007669"/>
    <property type="project" value="TreeGrafter"/>
</dbReference>
<dbReference type="GO" id="GO:0016236">
    <property type="term" value="P:macroautophagy"/>
    <property type="evidence" value="ECO:0007669"/>
    <property type="project" value="TreeGrafter"/>
</dbReference>
<dbReference type="PANTHER" id="PTHR10900:SF122">
    <property type="entry name" value="FAS1 DOMAIN-CONTAINING PROTEIN"/>
    <property type="match status" value="1"/>
</dbReference>
<comment type="caution">
    <text evidence="4">The sequence shown here is derived from an EMBL/GenBank/DDBJ whole genome shotgun (WGS) entry which is preliminary data.</text>
</comment>
<evidence type="ECO:0000256" key="1">
    <source>
        <dbReference type="SAM" id="MobiDB-lite"/>
    </source>
</evidence>
<dbReference type="SUPFAM" id="SSF82153">
    <property type="entry name" value="FAS1 domain"/>
    <property type="match status" value="2"/>
</dbReference>
<feature type="compositionally biased region" description="Polar residues" evidence="1">
    <location>
        <begin position="363"/>
        <end position="373"/>
    </location>
</feature>
<name>A0A1Y2BLK3_9TREE</name>
<keyword evidence="2" id="KW-0732">Signal</keyword>
<feature type="chain" id="PRO_5013367857" description="FAS1 domain-containing protein" evidence="2">
    <location>
        <begin position="20"/>
        <end position="430"/>
    </location>
</feature>
<organism evidence="4 5">
    <name type="scientific">Naematelia encephala</name>
    <dbReference type="NCBI Taxonomy" id="71784"/>
    <lineage>
        <taxon>Eukaryota</taxon>
        <taxon>Fungi</taxon>
        <taxon>Dikarya</taxon>
        <taxon>Basidiomycota</taxon>
        <taxon>Agaricomycotina</taxon>
        <taxon>Tremellomycetes</taxon>
        <taxon>Tremellales</taxon>
        <taxon>Naemateliaceae</taxon>
        <taxon>Naematelia</taxon>
    </lineage>
</organism>
<dbReference type="Pfam" id="PF02469">
    <property type="entry name" value="Fasciclin"/>
    <property type="match status" value="2"/>
</dbReference>
<dbReference type="Proteomes" id="UP000193986">
    <property type="component" value="Unassembled WGS sequence"/>
</dbReference>
<feature type="domain" description="FAS1" evidence="3">
    <location>
        <begin position="210"/>
        <end position="346"/>
    </location>
</feature>
<dbReference type="InterPro" id="IPR036378">
    <property type="entry name" value="FAS1_dom_sf"/>
</dbReference>
<feature type="signal peptide" evidence="2">
    <location>
        <begin position="1"/>
        <end position="19"/>
    </location>
</feature>
<dbReference type="GO" id="GO:0000329">
    <property type="term" value="C:fungal-type vacuole membrane"/>
    <property type="evidence" value="ECO:0007669"/>
    <property type="project" value="TreeGrafter"/>
</dbReference>
<dbReference type="PROSITE" id="PS50213">
    <property type="entry name" value="FAS1"/>
    <property type="match status" value="1"/>
</dbReference>
<evidence type="ECO:0000259" key="3">
    <source>
        <dbReference type="PROSITE" id="PS50213"/>
    </source>
</evidence>
<dbReference type="PANTHER" id="PTHR10900">
    <property type="entry name" value="PERIOSTIN-RELATED"/>
    <property type="match status" value="1"/>
</dbReference>
<dbReference type="OrthoDB" id="286301at2759"/>
<protein>
    <recommendedName>
        <fullName evidence="3">FAS1 domain-containing protein</fullName>
    </recommendedName>
</protein>
<dbReference type="EMBL" id="MCFC01000001">
    <property type="protein sequence ID" value="ORY35611.1"/>
    <property type="molecule type" value="Genomic_DNA"/>
</dbReference>
<dbReference type="InterPro" id="IPR050904">
    <property type="entry name" value="Adhesion/Biosynth-related"/>
</dbReference>
<evidence type="ECO:0000313" key="4">
    <source>
        <dbReference type="EMBL" id="ORY35611.1"/>
    </source>
</evidence>
<dbReference type="InParanoid" id="A0A1Y2BLK3"/>
<reference evidence="4 5" key="1">
    <citation type="submission" date="2016-07" db="EMBL/GenBank/DDBJ databases">
        <title>Pervasive Adenine N6-methylation of Active Genes in Fungi.</title>
        <authorList>
            <consortium name="DOE Joint Genome Institute"/>
            <person name="Mondo S.J."/>
            <person name="Dannebaum R.O."/>
            <person name="Kuo R.C."/>
            <person name="Labutti K."/>
            <person name="Haridas S."/>
            <person name="Kuo A."/>
            <person name="Salamov A."/>
            <person name="Ahrendt S.R."/>
            <person name="Lipzen A."/>
            <person name="Sullivan W."/>
            <person name="Andreopoulos W.B."/>
            <person name="Clum A."/>
            <person name="Lindquist E."/>
            <person name="Daum C."/>
            <person name="Ramamoorthy G.K."/>
            <person name="Gryganskyi A."/>
            <person name="Culley D."/>
            <person name="Magnuson J.K."/>
            <person name="James T.Y."/>
            <person name="O'Malley M.A."/>
            <person name="Stajich J.E."/>
            <person name="Spatafora J.W."/>
            <person name="Visel A."/>
            <person name="Grigoriev I.V."/>
        </authorList>
    </citation>
    <scope>NUCLEOTIDE SEQUENCE [LARGE SCALE GENOMIC DNA]</scope>
    <source>
        <strain evidence="4 5">68-887.2</strain>
    </source>
</reference>
<dbReference type="AlphaFoldDB" id="A0A1Y2BLK3"/>
<feature type="compositionally biased region" description="Low complexity" evidence="1">
    <location>
        <begin position="353"/>
        <end position="362"/>
    </location>
</feature>
<sequence>MHLLALFVVALWPLPLSLSQLELPDCPDTSLTDYLVALIDALYANGLTTFESLITSLSETEGGYDLLSSWYNSQSTLTLLAPTDTAFQSAGITPPFKHLSEWEMVNLMSLHTLDGQWDYEKLPAYPLHSIASTDLVLAEAMNSTVNTTASQVAVLQQAQDGGNVVQVKADNVTAKSWSGLVNLSAASQLWNLQVLPIDSVLPLPPKLSVALTLPTSSRSANGFNNLTSLLSSSSTSPSMSDLEALTVRGFTIFAPVDDAWENPDVKVALNDSTLASNHYTTTYSLYSTAWYGPGQFLNLTLDSGASVDVVYNNSGNFVVMGDQSTQILRSDVLLENGVLHIIDKVLLPISSTPTSASTSPTSGNARPSESVPNAPTGPIQPITTPSAITSGNSTGSVPGEKDAQSSGAGILAVRFWGVVLALSGTFLVSL</sequence>
<gene>
    <name evidence="4" type="ORF">BCR39DRAFT_23363</name>
</gene>
<evidence type="ECO:0000256" key="2">
    <source>
        <dbReference type="SAM" id="SignalP"/>
    </source>
</evidence>
<dbReference type="Gene3D" id="2.30.180.10">
    <property type="entry name" value="FAS1 domain"/>
    <property type="match status" value="2"/>
</dbReference>
<feature type="compositionally biased region" description="Polar residues" evidence="1">
    <location>
        <begin position="381"/>
        <end position="396"/>
    </location>
</feature>
<feature type="region of interest" description="Disordered" evidence="1">
    <location>
        <begin position="353"/>
        <end position="403"/>
    </location>
</feature>
<accession>A0A1Y2BLK3</accession>
<dbReference type="SMART" id="SM00554">
    <property type="entry name" value="FAS1"/>
    <property type="match status" value="1"/>
</dbReference>
<proteinExistence type="predicted"/>
<keyword evidence="5" id="KW-1185">Reference proteome</keyword>
<evidence type="ECO:0000313" key="5">
    <source>
        <dbReference type="Proteomes" id="UP000193986"/>
    </source>
</evidence>
<dbReference type="STRING" id="71784.A0A1Y2BLK3"/>